<feature type="compositionally biased region" description="Low complexity" evidence="1">
    <location>
        <begin position="1"/>
        <end position="11"/>
    </location>
</feature>
<dbReference type="AlphaFoldDB" id="A0A9J5YV63"/>
<reference evidence="3 4" key="1">
    <citation type="submission" date="2020-09" db="EMBL/GenBank/DDBJ databases">
        <title>De no assembly of potato wild relative species, Solanum commersonii.</title>
        <authorList>
            <person name="Cho K."/>
        </authorList>
    </citation>
    <scope>NUCLEOTIDE SEQUENCE [LARGE SCALE GENOMIC DNA]</scope>
    <source>
        <strain evidence="3">LZ3.2</strain>
        <tissue evidence="3">Leaf</tissue>
    </source>
</reference>
<keyword evidence="2" id="KW-0472">Membrane</keyword>
<dbReference type="OrthoDB" id="1327765at2759"/>
<evidence type="ECO:0000256" key="2">
    <source>
        <dbReference type="SAM" id="Phobius"/>
    </source>
</evidence>
<accession>A0A9J5YV63</accession>
<comment type="caution">
    <text evidence="3">The sequence shown here is derived from an EMBL/GenBank/DDBJ whole genome shotgun (WGS) entry which is preliminary data.</text>
</comment>
<keyword evidence="2" id="KW-1133">Transmembrane helix</keyword>
<name>A0A9J5YV63_SOLCO</name>
<feature type="transmembrane region" description="Helical" evidence="2">
    <location>
        <begin position="127"/>
        <end position="148"/>
    </location>
</feature>
<dbReference type="Proteomes" id="UP000824120">
    <property type="component" value="Chromosome 5"/>
</dbReference>
<feature type="transmembrane region" description="Helical" evidence="2">
    <location>
        <begin position="101"/>
        <end position="121"/>
    </location>
</feature>
<organism evidence="3 4">
    <name type="scientific">Solanum commersonii</name>
    <name type="common">Commerson's wild potato</name>
    <name type="synonym">Commerson's nightshade</name>
    <dbReference type="NCBI Taxonomy" id="4109"/>
    <lineage>
        <taxon>Eukaryota</taxon>
        <taxon>Viridiplantae</taxon>
        <taxon>Streptophyta</taxon>
        <taxon>Embryophyta</taxon>
        <taxon>Tracheophyta</taxon>
        <taxon>Spermatophyta</taxon>
        <taxon>Magnoliopsida</taxon>
        <taxon>eudicotyledons</taxon>
        <taxon>Gunneridae</taxon>
        <taxon>Pentapetalae</taxon>
        <taxon>asterids</taxon>
        <taxon>lamiids</taxon>
        <taxon>Solanales</taxon>
        <taxon>Solanaceae</taxon>
        <taxon>Solanoideae</taxon>
        <taxon>Solaneae</taxon>
        <taxon>Solanum</taxon>
    </lineage>
</organism>
<keyword evidence="4" id="KW-1185">Reference proteome</keyword>
<evidence type="ECO:0000313" key="3">
    <source>
        <dbReference type="EMBL" id="KAG5604290.1"/>
    </source>
</evidence>
<gene>
    <name evidence="3" type="ORF">H5410_025782</name>
</gene>
<keyword evidence="2" id="KW-0812">Transmembrane</keyword>
<proteinExistence type="predicted"/>
<evidence type="ECO:0000313" key="4">
    <source>
        <dbReference type="Proteomes" id="UP000824120"/>
    </source>
</evidence>
<feature type="compositionally biased region" description="Low complexity" evidence="1">
    <location>
        <begin position="22"/>
        <end position="31"/>
    </location>
</feature>
<sequence length="166" mass="18247">MASSSSLSLPASHEKKVEESESLSSSLGNNKSESESESKFKSPLLHNKNKNIGSSSSSVGSSLLALQENVVELIKLELIESNLQLEMLKTQKHTDNIMNGLVNHMGFLLLYTMDGLTLQVSDHVGCLGAWFTMLIVTLTFGVGLTMGYKMTKLKLERMQLIIKELN</sequence>
<dbReference type="EMBL" id="JACXVP010000005">
    <property type="protein sequence ID" value="KAG5604290.1"/>
    <property type="molecule type" value="Genomic_DNA"/>
</dbReference>
<feature type="region of interest" description="Disordered" evidence="1">
    <location>
        <begin position="1"/>
        <end position="55"/>
    </location>
</feature>
<protein>
    <submittedName>
        <fullName evidence="3">Uncharacterized protein</fullName>
    </submittedName>
</protein>
<evidence type="ECO:0000256" key="1">
    <source>
        <dbReference type="SAM" id="MobiDB-lite"/>
    </source>
</evidence>